<gene>
    <name evidence="2" type="ORF">ACFO4O_11025</name>
</gene>
<protein>
    <submittedName>
        <fullName evidence="2">Uncharacterized protein</fullName>
    </submittedName>
</protein>
<proteinExistence type="predicted"/>
<keyword evidence="1" id="KW-0732">Signal</keyword>
<dbReference type="Proteomes" id="UP001595897">
    <property type="component" value="Unassembled WGS sequence"/>
</dbReference>
<evidence type="ECO:0000313" key="3">
    <source>
        <dbReference type="Proteomes" id="UP001595897"/>
    </source>
</evidence>
<comment type="caution">
    <text evidence="2">The sequence shown here is derived from an EMBL/GenBank/DDBJ whole genome shotgun (WGS) entry which is preliminary data.</text>
</comment>
<dbReference type="RefSeq" id="WP_382408474.1">
    <property type="nucleotide sequence ID" value="NZ_JBHSGU010000003.1"/>
</dbReference>
<keyword evidence="3" id="KW-1185">Reference proteome</keyword>
<sequence>MICKTFGAAMLFLSCLAIADIPRADLPREIDKSEFERLFTVIKNKDALGNEELLISLNANQIMCFQGKISGKISLLNVGLESVSSMSFFELSQHQLERQSLYIDSLAESLKISAIYEIVNCDDMDIRESVIHELN</sequence>
<evidence type="ECO:0000256" key="1">
    <source>
        <dbReference type="SAM" id="SignalP"/>
    </source>
</evidence>
<dbReference type="PROSITE" id="PS51257">
    <property type="entry name" value="PROKAR_LIPOPROTEIN"/>
    <property type="match status" value="1"/>
</dbReference>
<organism evidence="2 3">
    <name type="scientific">Glaciecola siphonariae</name>
    <dbReference type="NCBI Taxonomy" id="521012"/>
    <lineage>
        <taxon>Bacteria</taxon>
        <taxon>Pseudomonadati</taxon>
        <taxon>Pseudomonadota</taxon>
        <taxon>Gammaproteobacteria</taxon>
        <taxon>Alteromonadales</taxon>
        <taxon>Alteromonadaceae</taxon>
        <taxon>Glaciecola</taxon>
    </lineage>
</organism>
<dbReference type="EMBL" id="JBHSGU010000003">
    <property type="protein sequence ID" value="MFC4700694.1"/>
    <property type="molecule type" value="Genomic_DNA"/>
</dbReference>
<name>A0ABV9LXW9_9ALTE</name>
<feature type="signal peptide" evidence="1">
    <location>
        <begin position="1"/>
        <end position="19"/>
    </location>
</feature>
<accession>A0ABV9LXW9</accession>
<feature type="chain" id="PRO_5046871307" evidence="1">
    <location>
        <begin position="20"/>
        <end position="135"/>
    </location>
</feature>
<evidence type="ECO:0000313" key="2">
    <source>
        <dbReference type="EMBL" id="MFC4700694.1"/>
    </source>
</evidence>
<reference evidence="3" key="1">
    <citation type="journal article" date="2019" name="Int. J. Syst. Evol. Microbiol.">
        <title>The Global Catalogue of Microorganisms (GCM) 10K type strain sequencing project: providing services to taxonomists for standard genome sequencing and annotation.</title>
        <authorList>
            <consortium name="The Broad Institute Genomics Platform"/>
            <consortium name="The Broad Institute Genome Sequencing Center for Infectious Disease"/>
            <person name="Wu L."/>
            <person name="Ma J."/>
        </authorList>
    </citation>
    <scope>NUCLEOTIDE SEQUENCE [LARGE SCALE GENOMIC DNA]</scope>
    <source>
        <strain evidence="3">KACC 12507</strain>
    </source>
</reference>